<feature type="compositionally biased region" description="Basic residues" evidence="1">
    <location>
        <begin position="43"/>
        <end position="57"/>
    </location>
</feature>
<evidence type="ECO:0000313" key="3">
    <source>
        <dbReference type="Proteomes" id="UP001144297"/>
    </source>
</evidence>
<organism evidence="2 3">
    <name type="scientific">Thermodesulfovibrio yellowstonii</name>
    <dbReference type="NCBI Taxonomy" id="28262"/>
    <lineage>
        <taxon>Bacteria</taxon>
        <taxon>Pseudomonadati</taxon>
        <taxon>Nitrospirota</taxon>
        <taxon>Thermodesulfovibrionia</taxon>
        <taxon>Thermodesulfovibrionales</taxon>
        <taxon>Thermodesulfovibrionaceae</taxon>
        <taxon>Thermodesulfovibrio</taxon>
    </lineage>
</organism>
<proteinExistence type="predicted"/>
<accession>A0A9W6LKN4</accession>
<name>A0A9W6LKN4_9BACT</name>
<keyword evidence="3" id="KW-1185">Reference proteome</keyword>
<gene>
    <name evidence="2" type="ORF">TISLANDTSLP1_15450</name>
</gene>
<reference evidence="2" key="1">
    <citation type="submission" date="2022-12" db="EMBL/GenBank/DDBJ databases">
        <title>Reference genome sequencing for broad-spectrum identification of bacterial and archaeal isolates by mass spectrometry.</title>
        <authorList>
            <person name="Sekiguchi Y."/>
            <person name="Tourlousse D.M."/>
        </authorList>
    </citation>
    <scope>NUCLEOTIDE SEQUENCE</scope>
    <source>
        <strain evidence="2">TSL-P1</strain>
    </source>
</reference>
<dbReference type="AlphaFoldDB" id="A0A9W6LKN4"/>
<evidence type="ECO:0000256" key="1">
    <source>
        <dbReference type="SAM" id="MobiDB-lite"/>
    </source>
</evidence>
<evidence type="ECO:0000313" key="2">
    <source>
        <dbReference type="EMBL" id="GLI53852.1"/>
    </source>
</evidence>
<dbReference type="EMBL" id="BSDX01000001">
    <property type="protein sequence ID" value="GLI53852.1"/>
    <property type="molecule type" value="Genomic_DNA"/>
</dbReference>
<sequence length="57" mass="6885">MKSLRDLFNRFFDYMVAISFAEAGEFDTVREVLRETNRDRQTKRVSSRQVKRPQMRA</sequence>
<dbReference type="Proteomes" id="UP001144297">
    <property type="component" value="Unassembled WGS sequence"/>
</dbReference>
<feature type="region of interest" description="Disordered" evidence="1">
    <location>
        <begin position="37"/>
        <end position="57"/>
    </location>
</feature>
<comment type="caution">
    <text evidence="2">The sequence shown here is derived from an EMBL/GenBank/DDBJ whole genome shotgun (WGS) entry which is preliminary data.</text>
</comment>
<protein>
    <submittedName>
        <fullName evidence="2">Uncharacterized protein</fullName>
    </submittedName>
</protein>